<organism evidence="2 3">
    <name type="scientific">Nannochloropsis salina CCMP1776</name>
    <dbReference type="NCBI Taxonomy" id="1027361"/>
    <lineage>
        <taxon>Eukaryota</taxon>
        <taxon>Sar</taxon>
        <taxon>Stramenopiles</taxon>
        <taxon>Ochrophyta</taxon>
        <taxon>Eustigmatophyceae</taxon>
        <taxon>Eustigmatales</taxon>
        <taxon>Monodopsidaceae</taxon>
        <taxon>Microchloropsis</taxon>
        <taxon>Microchloropsis salina</taxon>
    </lineage>
</organism>
<evidence type="ECO:0000313" key="2">
    <source>
        <dbReference type="EMBL" id="TFJ80660.1"/>
    </source>
</evidence>
<dbReference type="AlphaFoldDB" id="A0A4D9CNF0"/>
<reference evidence="2 3" key="1">
    <citation type="submission" date="2019-01" db="EMBL/GenBank/DDBJ databases">
        <title>Nuclear Genome Assembly of the Microalgal Biofuel strain Nannochloropsis salina CCMP1776.</title>
        <authorList>
            <person name="Hovde B."/>
        </authorList>
    </citation>
    <scope>NUCLEOTIDE SEQUENCE [LARGE SCALE GENOMIC DNA]</scope>
    <source>
        <strain evidence="2 3">CCMP1776</strain>
    </source>
</reference>
<name>A0A4D9CNF0_9STRA</name>
<keyword evidence="3" id="KW-1185">Reference proteome</keyword>
<gene>
    <name evidence="2" type="ORF">NSK_008086</name>
</gene>
<dbReference type="EMBL" id="SDOX01000159">
    <property type="protein sequence ID" value="TFJ80660.1"/>
    <property type="molecule type" value="Genomic_DNA"/>
</dbReference>
<evidence type="ECO:0000313" key="3">
    <source>
        <dbReference type="Proteomes" id="UP000355283"/>
    </source>
</evidence>
<dbReference type="Proteomes" id="UP000355283">
    <property type="component" value="Unassembled WGS sequence"/>
</dbReference>
<feature type="region of interest" description="Disordered" evidence="1">
    <location>
        <begin position="171"/>
        <end position="190"/>
    </location>
</feature>
<sequence length="190" mass="19275">MHYNGRGWRGRGGRGGEIGGKGGLLGAEEQRLLFELPCDVLCLPPSWQGEGATGGRGGEGKGGTAFGVMHVDGPGEGQGGMAGGPERAAGPMGGEMKEGTRALSLPLSPPPRASNCAPVTLSLSRRGLVWGPRSDILLLVPEELWGDGAGRRRTGAEVLRQAWSLARGQVIGGEGGAEGKGGGAKEEGKA</sequence>
<feature type="compositionally biased region" description="Gly residues" evidence="1">
    <location>
        <begin position="171"/>
        <end position="182"/>
    </location>
</feature>
<proteinExistence type="predicted"/>
<protein>
    <submittedName>
        <fullName evidence="2">Uncharacterized protein</fullName>
    </submittedName>
</protein>
<evidence type="ECO:0000256" key="1">
    <source>
        <dbReference type="SAM" id="MobiDB-lite"/>
    </source>
</evidence>
<accession>A0A4D9CNF0</accession>
<comment type="caution">
    <text evidence="2">The sequence shown here is derived from an EMBL/GenBank/DDBJ whole genome shotgun (WGS) entry which is preliminary data.</text>
</comment>